<dbReference type="PROSITE" id="PS51704">
    <property type="entry name" value="GP_PDE"/>
    <property type="match status" value="1"/>
</dbReference>
<dbReference type="PANTHER" id="PTHR46211:SF1">
    <property type="entry name" value="GLYCEROPHOSPHODIESTER PHOSPHODIESTERASE, CYTOPLASMIC"/>
    <property type="match status" value="1"/>
</dbReference>
<dbReference type="PANTHER" id="PTHR46211">
    <property type="entry name" value="GLYCEROPHOSPHORYL DIESTER PHOSPHODIESTERASE"/>
    <property type="match status" value="1"/>
</dbReference>
<dbReference type="AlphaFoldDB" id="A0A501WGA0"/>
<dbReference type="RefSeq" id="WP_140591067.1">
    <property type="nucleotide sequence ID" value="NZ_VFRR01000047.1"/>
</dbReference>
<dbReference type="Gene3D" id="3.20.20.190">
    <property type="entry name" value="Phosphatidylinositol (PI) phosphodiesterase"/>
    <property type="match status" value="1"/>
</dbReference>
<protein>
    <submittedName>
        <fullName evidence="2">Glycerophosphoryl diester phosphodiesterase</fullName>
    </submittedName>
</protein>
<evidence type="ECO:0000313" key="3">
    <source>
        <dbReference type="Proteomes" id="UP000315901"/>
    </source>
</evidence>
<reference evidence="2 3" key="1">
    <citation type="submission" date="2019-06" db="EMBL/GenBank/DDBJ databases">
        <title>A novel bacterium of genus Marinomonas, isolated from coastal sand.</title>
        <authorList>
            <person name="Huang H."/>
            <person name="Mo K."/>
            <person name="Hu Y."/>
        </authorList>
    </citation>
    <scope>NUCLEOTIDE SEQUENCE [LARGE SCALE GENOMIC DNA]</scope>
    <source>
        <strain evidence="2 3">HB171799</strain>
    </source>
</reference>
<feature type="domain" description="GP-PDE" evidence="1">
    <location>
        <begin position="4"/>
        <end position="238"/>
    </location>
</feature>
<comment type="caution">
    <text evidence="2">The sequence shown here is derived from an EMBL/GenBank/DDBJ whole genome shotgun (WGS) entry which is preliminary data.</text>
</comment>
<dbReference type="EMBL" id="VFRR01000047">
    <property type="protein sequence ID" value="TPE47094.1"/>
    <property type="molecule type" value="Genomic_DNA"/>
</dbReference>
<gene>
    <name evidence="2" type="ORF">FJM67_15235</name>
</gene>
<dbReference type="Pfam" id="PF03009">
    <property type="entry name" value="GDPD"/>
    <property type="match status" value="1"/>
</dbReference>
<dbReference type="InterPro" id="IPR017946">
    <property type="entry name" value="PLC-like_Pdiesterase_TIM-brl"/>
</dbReference>
<evidence type="ECO:0000313" key="2">
    <source>
        <dbReference type="EMBL" id="TPE47094.1"/>
    </source>
</evidence>
<evidence type="ECO:0000259" key="1">
    <source>
        <dbReference type="PROSITE" id="PS51704"/>
    </source>
</evidence>
<dbReference type="InterPro" id="IPR030395">
    <property type="entry name" value="GP_PDE_dom"/>
</dbReference>
<dbReference type="GO" id="GO:0006629">
    <property type="term" value="P:lipid metabolic process"/>
    <property type="evidence" value="ECO:0007669"/>
    <property type="project" value="InterPro"/>
</dbReference>
<dbReference type="CDD" id="cd08562">
    <property type="entry name" value="GDPD_EcUgpQ_like"/>
    <property type="match status" value="1"/>
</dbReference>
<dbReference type="GO" id="GO:0008081">
    <property type="term" value="F:phosphoric diester hydrolase activity"/>
    <property type="evidence" value="ECO:0007669"/>
    <property type="project" value="InterPro"/>
</dbReference>
<proteinExistence type="predicted"/>
<dbReference type="OrthoDB" id="9795622at2"/>
<keyword evidence="3" id="KW-1185">Reference proteome</keyword>
<name>A0A501WGA0_9GAMM</name>
<dbReference type="Proteomes" id="UP000315901">
    <property type="component" value="Unassembled WGS sequence"/>
</dbReference>
<accession>A0A501WGA0</accession>
<organism evidence="2 3">
    <name type="scientific">Maribrevibacterium harenarium</name>
    <dbReference type="NCBI Taxonomy" id="2589817"/>
    <lineage>
        <taxon>Bacteria</taxon>
        <taxon>Pseudomonadati</taxon>
        <taxon>Pseudomonadota</taxon>
        <taxon>Gammaproteobacteria</taxon>
        <taxon>Oceanospirillales</taxon>
        <taxon>Oceanospirillaceae</taxon>
        <taxon>Maribrevibacterium</taxon>
    </lineage>
</organism>
<dbReference type="SUPFAM" id="SSF51695">
    <property type="entry name" value="PLC-like phosphodiesterases"/>
    <property type="match status" value="1"/>
</dbReference>
<sequence length="238" mass="25890">MLNTKVMGHRGAALLAPENTLASIRAAAATGVTWAEIDVYPLADNGLVIFHDDTLERCTDGTGVTEEAGLDYVLSLHAGKGFANQFAGEKVPSLSEALTCFQELGLGLNLEIKYGGTDVDRVVPLIIEALRQHGFDNNQLMISSFNYEALVKCRALDANLHLAWLCEDIPADWAEKLAAIQAYSLNCDYQLLTESQARAVKAAGYKLLCYTANDPAAVAEHWGWGMDTIITDDPRLFL</sequence>